<dbReference type="InterPro" id="IPR015424">
    <property type="entry name" value="PyrdxlP-dep_Trfase"/>
</dbReference>
<evidence type="ECO:0000313" key="9">
    <source>
        <dbReference type="Proteomes" id="UP001595710"/>
    </source>
</evidence>
<name>A0ABV7WQF6_9GAMM</name>
<comment type="similarity">
    <text evidence="2 6">Belongs to the class-I pyridoxal-phosphate-dependent aminotransferase family.</text>
</comment>
<keyword evidence="3 6" id="KW-0032">Aminotransferase</keyword>
<dbReference type="GO" id="GO:0008483">
    <property type="term" value="F:transaminase activity"/>
    <property type="evidence" value="ECO:0007669"/>
    <property type="project" value="UniProtKB-KW"/>
</dbReference>
<evidence type="ECO:0000256" key="5">
    <source>
        <dbReference type="ARBA" id="ARBA00022898"/>
    </source>
</evidence>
<keyword evidence="4 6" id="KW-0808">Transferase</keyword>
<dbReference type="EC" id="2.6.1.-" evidence="6"/>
<dbReference type="EMBL" id="JBHRYN010000008">
    <property type="protein sequence ID" value="MFC3701282.1"/>
    <property type="molecule type" value="Genomic_DNA"/>
</dbReference>
<dbReference type="SUPFAM" id="SSF53383">
    <property type="entry name" value="PLP-dependent transferases"/>
    <property type="match status" value="1"/>
</dbReference>
<dbReference type="InterPro" id="IPR050596">
    <property type="entry name" value="AspAT/PAT-like"/>
</dbReference>
<evidence type="ECO:0000256" key="3">
    <source>
        <dbReference type="ARBA" id="ARBA00022576"/>
    </source>
</evidence>
<organism evidence="8 9">
    <name type="scientific">Reinekea marina</name>
    <dbReference type="NCBI Taxonomy" id="1310421"/>
    <lineage>
        <taxon>Bacteria</taxon>
        <taxon>Pseudomonadati</taxon>
        <taxon>Pseudomonadota</taxon>
        <taxon>Gammaproteobacteria</taxon>
        <taxon>Oceanospirillales</taxon>
        <taxon>Saccharospirillaceae</taxon>
        <taxon>Reinekea</taxon>
    </lineage>
</organism>
<evidence type="ECO:0000313" key="8">
    <source>
        <dbReference type="EMBL" id="MFC3701282.1"/>
    </source>
</evidence>
<dbReference type="InterPro" id="IPR004839">
    <property type="entry name" value="Aminotransferase_I/II_large"/>
</dbReference>
<protein>
    <recommendedName>
        <fullName evidence="6">Aminotransferase</fullName>
        <ecNumber evidence="6">2.6.1.-</ecNumber>
    </recommendedName>
</protein>
<dbReference type="InterPro" id="IPR004838">
    <property type="entry name" value="NHTrfase_class1_PyrdxlP-BS"/>
</dbReference>
<keyword evidence="9" id="KW-1185">Reference proteome</keyword>
<accession>A0ABV7WQF6</accession>
<dbReference type="PANTHER" id="PTHR46383:SF2">
    <property type="entry name" value="AMINOTRANSFERASE"/>
    <property type="match status" value="1"/>
</dbReference>
<reference evidence="9" key="1">
    <citation type="journal article" date="2019" name="Int. J. Syst. Evol. Microbiol.">
        <title>The Global Catalogue of Microorganisms (GCM) 10K type strain sequencing project: providing services to taxonomists for standard genome sequencing and annotation.</title>
        <authorList>
            <consortium name="The Broad Institute Genomics Platform"/>
            <consortium name="The Broad Institute Genome Sequencing Center for Infectious Disease"/>
            <person name="Wu L."/>
            <person name="Ma J."/>
        </authorList>
    </citation>
    <scope>NUCLEOTIDE SEQUENCE [LARGE SCALE GENOMIC DNA]</scope>
    <source>
        <strain evidence="9">CECT 8288</strain>
    </source>
</reference>
<dbReference type="Pfam" id="PF00155">
    <property type="entry name" value="Aminotran_1_2"/>
    <property type="match status" value="1"/>
</dbReference>
<comment type="cofactor">
    <cofactor evidence="1 6">
        <name>pyridoxal 5'-phosphate</name>
        <dbReference type="ChEBI" id="CHEBI:597326"/>
    </cofactor>
</comment>
<dbReference type="PANTHER" id="PTHR46383">
    <property type="entry name" value="ASPARTATE AMINOTRANSFERASE"/>
    <property type="match status" value="1"/>
</dbReference>
<dbReference type="CDD" id="cd00609">
    <property type="entry name" value="AAT_like"/>
    <property type="match status" value="1"/>
</dbReference>
<evidence type="ECO:0000256" key="4">
    <source>
        <dbReference type="ARBA" id="ARBA00022679"/>
    </source>
</evidence>
<gene>
    <name evidence="8" type="ORF">ACFOND_06465</name>
</gene>
<keyword evidence="5" id="KW-0663">Pyridoxal phosphate</keyword>
<proteinExistence type="inferred from homology"/>
<sequence>MQLAKRCQHISPFQVIQVLKQVVALESQGKDVIRLFVGEPDFSASPAILKAASESLKNDAQGYISSTGLAPLKQKIAQRYLRWHGLTIDPARIIVTPGGSAALQLAFLALIDSGDVVLLPEPGYPCNSNLLHMVDATSEAVYMDESNNMALTQQALQSAVSEKSKALLVASPSNPLGSVQTLEQWQALSSFCQNNGLALIADEIYHGLSFDGLAPTALEADNNAWVVQSFSKFYGMTGWRLGWLVVPENAIDACERIAQNLYLSASSVAQYAALRCFDEDVERESFEKRDELRKRRDYLTQALPEIGLNILANPDGAFYLYLDVSPYTQDSLQWCEQVLNETGVALAPGADFGGPSPNTTARLAYTVGVDRLTEAVARLKGFLAR</sequence>
<dbReference type="Gene3D" id="3.40.640.10">
    <property type="entry name" value="Type I PLP-dependent aspartate aminotransferase-like (Major domain)"/>
    <property type="match status" value="1"/>
</dbReference>
<evidence type="ECO:0000256" key="1">
    <source>
        <dbReference type="ARBA" id="ARBA00001933"/>
    </source>
</evidence>
<dbReference type="Proteomes" id="UP001595710">
    <property type="component" value="Unassembled WGS sequence"/>
</dbReference>
<dbReference type="PROSITE" id="PS00105">
    <property type="entry name" value="AA_TRANSFER_CLASS_1"/>
    <property type="match status" value="1"/>
</dbReference>
<comment type="caution">
    <text evidence="8">The sequence shown here is derived from an EMBL/GenBank/DDBJ whole genome shotgun (WGS) entry which is preliminary data.</text>
</comment>
<feature type="domain" description="Aminotransferase class I/classII large" evidence="7">
    <location>
        <begin position="30"/>
        <end position="379"/>
    </location>
</feature>
<evidence type="ECO:0000256" key="2">
    <source>
        <dbReference type="ARBA" id="ARBA00007441"/>
    </source>
</evidence>
<dbReference type="RefSeq" id="WP_290282713.1">
    <property type="nucleotide sequence ID" value="NZ_JAUFQI010000001.1"/>
</dbReference>
<evidence type="ECO:0000259" key="7">
    <source>
        <dbReference type="Pfam" id="PF00155"/>
    </source>
</evidence>
<dbReference type="InterPro" id="IPR015421">
    <property type="entry name" value="PyrdxlP-dep_Trfase_major"/>
</dbReference>
<evidence type="ECO:0000256" key="6">
    <source>
        <dbReference type="RuleBase" id="RU000481"/>
    </source>
</evidence>